<gene>
    <name evidence="2" type="ORF">LCGC14_1206560</name>
</gene>
<dbReference type="EMBL" id="LAZR01006240">
    <property type="protein sequence ID" value="KKM93625.1"/>
    <property type="molecule type" value="Genomic_DNA"/>
</dbReference>
<proteinExistence type="predicted"/>
<comment type="caution">
    <text evidence="2">The sequence shown here is derived from an EMBL/GenBank/DDBJ whole genome shotgun (WGS) entry which is preliminary data.</text>
</comment>
<reference evidence="2" key="1">
    <citation type="journal article" date="2015" name="Nature">
        <title>Complex archaea that bridge the gap between prokaryotes and eukaryotes.</title>
        <authorList>
            <person name="Spang A."/>
            <person name="Saw J.H."/>
            <person name="Jorgensen S.L."/>
            <person name="Zaremba-Niedzwiedzka K."/>
            <person name="Martijn J."/>
            <person name="Lind A.E."/>
            <person name="van Eijk R."/>
            <person name="Schleper C."/>
            <person name="Guy L."/>
            <person name="Ettema T.J."/>
        </authorList>
    </citation>
    <scope>NUCLEOTIDE SEQUENCE</scope>
</reference>
<feature type="compositionally biased region" description="Basic and acidic residues" evidence="1">
    <location>
        <begin position="1"/>
        <end position="16"/>
    </location>
</feature>
<dbReference type="AlphaFoldDB" id="A0A0F9NXK1"/>
<sequence>MKGRRIYPDKGEEFKPGDYGQGSDELWYCRPPNPEIHLGNLRAHQVEEHEDGTITVSPSILIEEGTGGPLWHGWLKKGEWTEA</sequence>
<evidence type="ECO:0000256" key="1">
    <source>
        <dbReference type="SAM" id="MobiDB-lite"/>
    </source>
</evidence>
<protein>
    <submittedName>
        <fullName evidence="2">Uncharacterized protein</fullName>
    </submittedName>
</protein>
<feature type="region of interest" description="Disordered" evidence="1">
    <location>
        <begin position="1"/>
        <end position="21"/>
    </location>
</feature>
<name>A0A0F9NXK1_9ZZZZ</name>
<organism evidence="2">
    <name type="scientific">marine sediment metagenome</name>
    <dbReference type="NCBI Taxonomy" id="412755"/>
    <lineage>
        <taxon>unclassified sequences</taxon>
        <taxon>metagenomes</taxon>
        <taxon>ecological metagenomes</taxon>
    </lineage>
</organism>
<accession>A0A0F9NXK1</accession>
<evidence type="ECO:0000313" key="2">
    <source>
        <dbReference type="EMBL" id="KKM93625.1"/>
    </source>
</evidence>